<sequence>MASRTISPDSWQDDMDFSQRPPTSSTSDFSEHSFHSRSKSSANVNSPKRLSMFSSRSRSNTTNVSSAPTRQPPAESLSYGEHPASPVPHEEKTSENVARSLLVRGSRILRRQGSKLNVIATTLEEEDEFGKSAARFEVSKVFQRVPKLKKNESNDQLKRIISEPYNFHHVTHTSSTQFQALDNTSNVELVEEFSVIQASQTPEPGLKGIRAQALRSDDSFDENADELEERQPTSPTSPLRRSPPVSPREPKSPGRIENFSRPVSRLNKPLPPSPSIAAPPRVSSRQIQSDIPEPTTLAIDELLGVNIQPGIRDYEYPSLDGAPFHKVSSLDRIDLAGIFQPELSPGMMSGQFETTDDLSIDDDGKSTTAFINSYLSDLEDVPEEDETKETDEGVARASRLMSISGSINEVVANDAKASAAPAHESIIIVQDSQLSFTEEITSPTLPDFQPIIQDSPVSQASDTTRRTSIAGFGQFPMAWEEDIDFCYEHEAVADCEFDWSRLSLDTSRTAPGTEMPSRTVHTQSLKPHYLQVNASSIPATPDLDPGSAQSVLTRSHEALTPLSDGAAHAEFFHAGTAGHEYPKKLETDDVDNETAYESFLAVGDDPDRQFQYYTQTSHPVDVTASPRSSYSQISKYNSQESVILSRAASIVRKHRSSTSTTSVPELTNSANSSRENTIRESIESLEHPQLVETTRPGFSIHRPVKSLGSELSALAKLRSAGSNSSIHVVDLPYPSPSPTHDRTRSTSALDHDEQTLQQSAQGLPFAIRQSLAAQKRKSRAGYSLFPTMQ</sequence>
<dbReference type="InterPro" id="IPR000095">
    <property type="entry name" value="CRIB_dom"/>
</dbReference>
<dbReference type="AlphaFoldDB" id="A0A364KYA2"/>
<feature type="region of interest" description="Disordered" evidence="1">
    <location>
        <begin position="726"/>
        <end position="749"/>
    </location>
</feature>
<feature type="compositionally biased region" description="Polar residues" evidence="1">
    <location>
        <begin position="657"/>
        <end position="675"/>
    </location>
</feature>
<feature type="region of interest" description="Disordered" evidence="1">
    <location>
        <begin position="1"/>
        <end position="97"/>
    </location>
</feature>
<dbReference type="GeneID" id="63793742"/>
<reference evidence="3 4" key="1">
    <citation type="journal article" date="2017" name="Biotechnol. Biofuels">
        <title>Differential beta-glucosidase expression as a function of carbon source availability in Talaromyces amestolkiae: a genomic and proteomic approach.</title>
        <authorList>
            <person name="de Eugenio L.I."/>
            <person name="Mendez-Liter J.A."/>
            <person name="Nieto-Dominguez M."/>
            <person name="Alonso L."/>
            <person name="Gil-Munoz J."/>
            <person name="Barriuso J."/>
            <person name="Prieto A."/>
            <person name="Martinez M.J."/>
        </authorList>
    </citation>
    <scope>NUCLEOTIDE SEQUENCE [LARGE SCALE GENOMIC DNA]</scope>
    <source>
        <strain evidence="3 4">CIB</strain>
    </source>
</reference>
<evidence type="ECO:0000259" key="2">
    <source>
        <dbReference type="PROSITE" id="PS50108"/>
    </source>
</evidence>
<dbReference type="Proteomes" id="UP000249363">
    <property type="component" value="Unassembled WGS sequence"/>
</dbReference>
<evidence type="ECO:0000313" key="4">
    <source>
        <dbReference type="Proteomes" id="UP000249363"/>
    </source>
</evidence>
<dbReference type="OrthoDB" id="24581at2759"/>
<dbReference type="STRING" id="1196081.A0A364KYA2"/>
<feature type="domain" description="CRIB" evidence="2">
    <location>
        <begin position="161"/>
        <end position="174"/>
    </location>
</feature>
<name>A0A364KYA2_TALAM</name>
<feature type="compositionally biased region" description="Polar residues" evidence="1">
    <location>
        <begin position="1"/>
        <end position="10"/>
    </location>
</feature>
<feature type="compositionally biased region" description="Low complexity" evidence="1">
    <location>
        <begin position="232"/>
        <end position="243"/>
    </location>
</feature>
<feature type="compositionally biased region" description="Low complexity" evidence="1">
    <location>
        <begin position="54"/>
        <end position="66"/>
    </location>
</feature>
<accession>A0A364KYA2</accession>
<feature type="compositionally biased region" description="Basic and acidic residues" evidence="1">
    <location>
        <begin position="739"/>
        <end position="749"/>
    </location>
</feature>
<proteinExistence type="predicted"/>
<feature type="compositionally biased region" description="Low complexity" evidence="1">
    <location>
        <begin position="275"/>
        <end position="285"/>
    </location>
</feature>
<dbReference type="EMBL" id="MIKG01000007">
    <property type="protein sequence ID" value="RAO68514.1"/>
    <property type="molecule type" value="Genomic_DNA"/>
</dbReference>
<dbReference type="PROSITE" id="PS50108">
    <property type="entry name" value="CRIB"/>
    <property type="match status" value="1"/>
</dbReference>
<dbReference type="RefSeq" id="XP_040733030.1">
    <property type="nucleotide sequence ID" value="XM_040876901.1"/>
</dbReference>
<gene>
    <name evidence="3" type="ORF">BHQ10_004526</name>
</gene>
<evidence type="ECO:0000313" key="3">
    <source>
        <dbReference type="EMBL" id="RAO68514.1"/>
    </source>
</evidence>
<keyword evidence="4" id="KW-1185">Reference proteome</keyword>
<evidence type="ECO:0000256" key="1">
    <source>
        <dbReference type="SAM" id="MobiDB-lite"/>
    </source>
</evidence>
<feature type="region of interest" description="Disordered" evidence="1">
    <location>
        <begin position="654"/>
        <end position="677"/>
    </location>
</feature>
<organism evidence="3 4">
    <name type="scientific">Talaromyces amestolkiae</name>
    <dbReference type="NCBI Taxonomy" id="1196081"/>
    <lineage>
        <taxon>Eukaryota</taxon>
        <taxon>Fungi</taxon>
        <taxon>Dikarya</taxon>
        <taxon>Ascomycota</taxon>
        <taxon>Pezizomycotina</taxon>
        <taxon>Eurotiomycetes</taxon>
        <taxon>Eurotiomycetidae</taxon>
        <taxon>Eurotiales</taxon>
        <taxon>Trichocomaceae</taxon>
        <taxon>Talaromyces</taxon>
        <taxon>Talaromyces sect. Talaromyces</taxon>
    </lineage>
</organism>
<feature type="region of interest" description="Disordered" evidence="1">
    <location>
        <begin position="221"/>
        <end position="286"/>
    </location>
</feature>
<protein>
    <recommendedName>
        <fullName evidence="2">CRIB domain-containing protein</fullName>
    </recommendedName>
</protein>
<comment type="caution">
    <text evidence="3">The sequence shown here is derived from an EMBL/GenBank/DDBJ whole genome shotgun (WGS) entry which is preliminary data.</text>
</comment>